<dbReference type="Proteomes" id="UP001191019">
    <property type="component" value="Unassembled WGS sequence"/>
</dbReference>
<evidence type="ECO:0000256" key="1">
    <source>
        <dbReference type="SAM" id="Phobius"/>
    </source>
</evidence>
<comment type="caution">
    <text evidence="2">The sequence shown here is derived from an EMBL/GenBank/DDBJ whole genome shotgun (WGS) entry which is preliminary data.</text>
</comment>
<reference evidence="2 3" key="1">
    <citation type="journal article" date="2018" name="bioRxiv">
        <title>Evidence of independent acquisition and adaption of ultra-small bacteria to human hosts across the highly diverse yet reduced genomes of the phylum Saccharibacteria.</title>
        <authorList>
            <person name="McLean J.S."/>
            <person name="Bor B."/>
            <person name="To T.T."/>
            <person name="Liu Q."/>
            <person name="Kearns K.A."/>
            <person name="Solden L.M."/>
            <person name="Wrighton K.C."/>
            <person name="He X."/>
            <person name="Shi W."/>
        </authorList>
    </citation>
    <scope>NUCLEOTIDE SEQUENCE [LARGE SCALE GENOMIC DNA]</scope>
    <source>
        <strain evidence="2 3">TM7_G3_2_Rum_HOT_351B</strain>
    </source>
</reference>
<evidence type="ECO:0000313" key="2">
    <source>
        <dbReference type="EMBL" id="RYC74384.1"/>
    </source>
</evidence>
<keyword evidence="1" id="KW-1133">Transmembrane helix</keyword>
<sequence length="141" mass="16064">MKKTTKKSTKKKGACEFNLDRFKNMVIVALVAVIIGITSAFVWNMTEMKSKMMTAEQQTYLTVFDELAKNFVQNLDISSHGKTVARMTDYGVSDEDGAFYIAFDFVVVDDGGEIVDEARSGKVYFWYDAERNNYSYAFSYD</sequence>
<keyword evidence="1" id="KW-0472">Membrane</keyword>
<feature type="transmembrane region" description="Helical" evidence="1">
    <location>
        <begin position="25"/>
        <end position="43"/>
    </location>
</feature>
<organism evidence="2 3">
    <name type="scientific">Candidatus Nanosyncoccus alces</name>
    <dbReference type="NCBI Taxonomy" id="2171997"/>
    <lineage>
        <taxon>Bacteria</taxon>
        <taxon>Candidatus Saccharimonadota</taxon>
        <taxon>Candidatus Nanosyncoccalia</taxon>
        <taxon>Candidatus Nanosyncoccales</taxon>
        <taxon>Candidatus Nanosyncoccaceae</taxon>
        <taxon>Candidatus Nanosyncoccus</taxon>
    </lineage>
</organism>
<dbReference type="RefSeq" id="WP_129735117.1">
    <property type="nucleotide sequence ID" value="NZ_PRLM01000006.1"/>
</dbReference>
<accession>A0ABY0FKU9</accession>
<dbReference type="EMBL" id="PRLM01000006">
    <property type="protein sequence ID" value="RYC74384.1"/>
    <property type="molecule type" value="Genomic_DNA"/>
</dbReference>
<reference evidence="2 3" key="2">
    <citation type="journal article" date="2020" name="Cell Rep.">
        <title>Acquisition and Adaptation of Ultra-small Parasitic Reduced Genome Bacteria to Mammalian Hosts.</title>
        <authorList>
            <person name="McLean J.S."/>
            <person name="Bor B."/>
            <person name="Kerns K.A."/>
            <person name="Liu Q."/>
            <person name="To T.T."/>
            <person name="Solden L."/>
            <person name="Hendrickson E.L."/>
            <person name="Wrighton K."/>
            <person name="Shi W."/>
            <person name="He X."/>
        </authorList>
    </citation>
    <scope>NUCLEOTIDE SEQUENCE [LARGE SCALE GENOMIC DNA]</scope>
    <source>
        <strain evidence="2 3">TM7_G3_2_Rum_HOT_351B</strain>
    </source>
</reference>
<name>A0ABY0FKU9_9BACT</name>
<protein>
    <submittedName>
        <fullName evidence="2">Uncharacterized protein</fullName>
    </submittedName>
</protein>
<proteinExistence type="predicted"/>
<keyword evidence="1" id="KW-0812">Transmembrane</keyword>
<keyword evidence="3" id="KW-1185">Reference proteome</keyword>
<gene>
    <name evidence="2" type="ORF">G3RUM_00535</name>
</gene>
<evidence type="ECO:0000313" key="3">
    <source>
        <dbReference type="Proteomes" id="UP001191019"/>
    </source>
</evidence>